<dbReference type="AlphaFoldDB" id="A0A7I8LJA8"/>
<feature type="signal peptide" evidence="1">
    <location>
        <begin position="1"/>
        <end position="29"/>
    </location>
</feature>
<dbReference type="PROSITE" id="PS51257">
    <property type="entry name" value="PROKAR_LIPOPROTEIN"/>
    <property type="match status" value="1"/>
</dbReference>
<evidence type="ECO:0000256" key="1">
    <source>
        <dbReference type="SAM" id="SignalP"/>
    </source>
</evidence>
<accession>A0A7I8LJA8</accession>
<feature type="chain" id="PRO_5029658978" evidence="1">
    <location>
        <begin position="30"/>
        <end position="90"/>
    </location>
</feature>
<evidence type="ECO:0000313" key="2">
    <source>
        <dbReference type="EMBL" id="CAA7409304.1"/>
    </source>
</evidence>
<dbReference type="EMBL" id="LR746279">
    <property type="protein sequence ID" value="CAA7409304.1"/>
    <property type="molecule type" value="Genomic_DNA"/>
</dbReference>
<keyword evidence="1" id="KW-0732">Signal</keyword>
<sequence length="90" mass="9967">MAFRGAVLGRMIFVLVVIASSCLECKVTGCRDEERRALLEIKRSINFPNGSALYLSRAATSTIESLWSLRLDGGLDPRSLPDHILWLSTT</sequence>
<dbReference type="OrthoDB" id="686342at2759"/>
<reference evidence="2" key="1">
    <citation type="submission" date="2020-02" db="EMBL/GenBank/DDBJ databases">
        <authorList>
            <person name="Scholz U."/>
            <person name="Mascher M."/>
            <person name="Fiebig A."/>
        </authorList>
    </citation>
    <scope>NUCLEOTIDE SEQUENCE</scope>
</reference>
<organism evidence="2 3">
    <name type="scientific">Spirodela intermedia</name>
    <name type="common">Intermediate duckweed</name>
    <dbReference type="NCBI Taxonomy" id="51605"/>
    <lineage>
        <taxon>Eukaryota</taxon>
        <taxon>Viridiplantae</taxon>
        <taxon>Streptophyta</taxon>
        <taxon>Embryophyta</taxon>
        <taxon>Tracheophyta</taxon>
        <taxon>Spermatophyta</taxon>
        <taxon>Magnoliopsida</taxon>
        <taxon>Liliopsida</taxon>
        <taxon>Araceae</taxon>
        <taxon>Lemnoideae</taxon>
        <taxon>Spirodela</taxon>
    </lineage>
</organism>
<keyword evidence="3" id="KW-1185">Reference proteome</keyword>
<evidence type="ECO:0000313" key="3">
    <source>
        <dbReference type="Proteomes" id="UP000663760"/>
    </source>
</evidence>
<protein>
    <submittedName>
        <fullName evidence="2">Uncharacterized protein</fullName>
    </submittedName>
</protein>
<gene>
    <name evidence="2" type="ORF">SI8410_16019982</name>
</gene>
<proteinExistence type="predicted"/>
<name>A0A7I8LJA8_SPIIN</name>
<dbReference type="Proteomes" id="UP000663760">
    <property type="component" value="Chromosome 16"/>
</dbReference>